<evidence type="ECO:0000259" key="6">
    <source>
        <dbReference type="PROSITE" id="PS00214"/>
    </source>
</evidence>
<dbReference type="SUPFAM" id="SSF50814">
    <property type="entry name" value="Lipocalins"/>
    <property type="match status" value="1"/>
</dbReference>
<protein>
    <submittedName>
        <fullName evidence="7">Putative fatty acid-binding protein</fullName>
    </submittedName>
</protein>
<dbReference type="InterPro" id="IPR000463">
    <property type="entry name" value="Fatty_acid-bd"/>
</dbReference>
<organism evidence="7">
    <name type="scientific">Desmodus rotundus</name>
    <name type="common">Vampire bat</name>
    <dbReference type="NCBI Taxonomy" id="9430"/>
    <lineage>
        <taxon>Eukaryota</taxon>
        <taxon>Metazoa</taxon>
        <taxon>Chordata</taxon>
        <taxon>Craniata</taxon>
        <taxon>Vertebrata</taxon>
        <taxon>Euteleostomi</taxon>
        <taxon>Mammalia</taxon>
        <taxon>Eutheria</taxon>
        <taxon>Laurasiatheria</taxon>
        <taxon>Chiroptera</taxon>
        <taxon>Yangochiroptera</taxon>
        <taxon>Phyllostomidae</taxon>
        <taxon>Desmodontinae</taxon>
        <taxon>Desmodus</taxon>
    </lineage>
</organism>
<evidence type="ECO:0000256" key="3">
    <source>
        <dbReference type="ARBA" id="ARBA00022448"/>
    </source>
</evidence>
<comment type="subcellular location">
    <subcellularLocation>
        <location evidence="1">Cytoplasm</location>
    </subcellularLocation>
</comment>
<comment type="similarity">
    <text evidence="2 5">Belongs to the calycin superfamily. Fatty-acid binding protein (FABP) family.</text>
</comment>
<dbReference type="AlphaFoldDB" id="K9IWE9"/>
<evidence type="ECO:0000256" key="5">
    <source>
        <dbReference type="RuleBase" id="RU003696"/>
    </source>
</evidence>
<evidence type="ECO:0000256" key="2">
    <source>
        <dbReference type="ARBA" id="ARBA00008390"/>
    </source>
</evidence>
<dbReference type="PANTHER" id="PTHR11955">
    <property type="entry name" value="FATTY ACID BINDING PROTEIN"/>
    <property type="match status" value="1"/>
</dbReference>
<dbReference type="PRINTS" id="PR00178">
    <property type="entry name" value="FATTYACIDBP"/>
</dbReference>
<keyword evidence="3 5" id="KW-0813">Transport</keyword>
<dbReference type="GO" id="GO:0005737">
    <property type="term" value="C:cytoplasm"/>
    <property type="evidence" value="ECO:0007669"/>
    <property type="project" value="UniProtKB-SubCell"/>
</dbReference>
<dbReference type="EMBL" id="GABZ01008454">
    <property type="protein sequence ID" value="JAA45071.1"/>
    <property type="molecule type" value="mRNA"/>
</dbReference>
<dbReference type="Gene3D" id="2.40.128.20">
    <property type="match status" value="1"/>
</dbReference>
<dbReference type="GO" id="GO:0008289">
    <property type="term" value="F:lipid binding"/>
    <property type="evidence" value="ECO:0007669"/>
    <property type="project" value="InterPro"/>
</dbReference>
<dbReference type="InterPro" id="IPR031259">
    <property type="entry name" value="ILBP"/>
</dbReference>
<feature type="domain" description="Cytosolic fatty-acid binding proteins" evidence="6">
    <location>
        <begin position="9"/>
        <end position="26"/>
    </location>
</feature>
<dbReference type="PROSITE" id="PS00214">
    <property type="entry name" value="FABP"/>
    <property type="match status" value="1"/>
</dbReference>
<dbReference type="InterPro" id="IPR000566">
    <property type="entry name" value="Lipocln_cytosolic_FA-bd_dom"/>
</dbReference>
<name>K9IWE9_DESRO</name>
<dbReference type="InterPro" id="IPR012674">
    <property type="entry name" value="Calycin"/>
</dbReference>
<evidence type="ECO:0000256" key="1">
    <source>
        <dbReference type="ARBA" id="ARBA00004496"/>
    </source>
</evidence>
<evidence type="ECO:0000313" key="7">
    <source>
        <dbReference type="EMBL" id="JAA45071.1"/>
    </source>
</evidence>
<proteinExistence type="evidence at transcript level"/>
<dbReference type="FunFam" id="2.40.128.20:FF:000001">
    <property type="entry name" value="Fatty acid-binding protein, adipocyte"/>
    <property type="match status" value="1"/>
</dbReference>
<evidence type="ECO:0000256" key="4">
    <source>
        <dbReference type="ARBA" id="ARBA00022490"/>
    </source>
</evidence>
<accession>K9IWE9</accession>
<sequence>MATIQQLVGRWRLVESKGFDEYMKELGVGMALRKMGAMAKPDCIITFDGKNLTVKSESTLKTTQFSCNLGEKFEETTADVRKTQTVCNFVNGALVQHQVWDGKESTITRKLEGGQMLVECVMKNVTCTRIYEKVE</sequence>
<dbReference type="Pfam" id="PF00061">
    <property type="entry name" value="Lipocalin"/>
    <property type="match status" value="1"/>
</dbReference>
<reference evidence="7" key="1">
    <citation type="submission" date="2012-11" db="EMBL/GenBank/DDBJ databases">
        <title>The Vampirome: Transcriptome and Proteome Analysis of the Submandibular and Accessory Glands of the Vampire Bat and Vector of Human Rabies, Desmodus rotundus.</title>
        <authorList>
            <person name="Francischetti I.M.B."/>
            <person name="Assumpcao T.C.F."/>
            <person name="Ma D."/>
            <person name="Vicente E.C."/>
            <person name="Ribeiro J.M.C."/>
        </authorList>
    </citation>
    <scope>NUCLEOTIDE SEQUENCE</scope>
    <source>
        <tissue evidence="7">Salivary gland</tissue>
    </source>
</reference>
<keyword evidence="4" id="KW-0963">Cytoplasm</keyword>